<evidence type="ECO:0000313" key="6">
    <source>
        <dbReference type="Proteomes" id="UP000076881"/>
    </source>
</evidence>
<feature type="compositionally biased region" description="Polar residues" evidence="3">
    <location>
        <begin position="486"/>
        <end position="521"/>
    </location>
</feature>
<dbReference type="Gene3D" id="3.40.50.300">
    <property type="entry name" value="P-loop containing nucleotide triphosphate hydrolases"/>
    <property type="match status" value="1"/>
</dbReference>
<reference evidence="5 6" key="1">
    <citation type="journal article" date="2016" name="Genome Biol. Evol.">
        <title>Divergent and convergent evolution of fungal pathogenicity.</title>
        <authorList>
            <person name="Shang Y."/>
            <person name="Xiao G."/>
            <person name="Zheng P."/>
            <person name="Cen K."/>
            <person name="Zhan S."/>
            <person name="Wang C."/>
        </authorList>
    </citation>
    <scope>NUCLEOTIDE SEQUENCE [LARGE SCALE GENOMIC DNA]</scope>
    <source>
        <strain evidence="5 6">RCEF 1005</strain>
    </source>
</reference>
<evidence type="ECO:0000256" key="2">
    <source>
        <dbReference type="ARBA" id="ARBA00022840"/>
    </source>
</evidence>
<dbReference type="GO" id="GO:0005524">
    <property type="term" value="F:ATP binding"/>
    <property type="evidence" value="ECO:0007669"/>
    <property type="project" value="UniProtKB-KW"/>
</dbReference>
<dbReference type="GO" id="GO:0042626">
    <property type="term" value="F:ATPase-coupled transmembrane transporter activity"/>
    <property type="evidence" value="ECO:0007669"/>
    <property type="project" value="TreeGrafter"/>
</dbReference>
<dbReference type="OrthoDB" id="6500128at2759"/>
<dbReference type="GO" id="GO:0016020">
    <property type="term" value="C:membrane"/>
    <property type="evidence" value="ECO:0007669"/>
    <property type="project" value="TreeGrafter"/>
</dbReference>
<dbReference type="InterPro" id="IPR003593">
    <property type="entry name" value="AAA+_ATPase"/>
</dbReference>
<dbReference type="SUPFAM" id="SSF52540">
    <property type="entry name" value="P-loop containing nucleoside triphosphate hydrolases"/>
    <property type="match status" value="1"/>
</dbReference>
<dbReference type="InterPro" id="IPR003439">
    <property type="entry name" value="ABC_transporter-like_ATP-bd"/>
</dbReference>
<dbReference type="Proteomes" id="UP000076881">
    <property type="component" value="Unassembled WGS sequence"/>
</dbReference>
<keyword evidence="6" id="KW-1185">Reference proteome</keyword>
<dbReference type="PANTHER" id="PTHR24223:SF356">
    <property type="entry name" value="ATP-BINDING CASSETTE TRANSPORTER ABC4"/>
    <property type="match status" value="1"/>
</dbReference>
<evidence type="ECO:0000256" key="1">
    <source>
        <dbReference type="ARBA" id="ARBA00022741"/>
    </source>
</evidence>
<dbReference type="SMART" id="SM00382">
    <property type="entry name" value="AAA"/>
    <property type="match status" value="1"/>
</dbReference>
<name>A0A168C6L0_CORDF</name>
<dbReference type="InterPro" id="IPR027417">
    <property type="entry name" value="P-loop_NTPase"/>
</dbReference>
<accession>A0A168C6L0</accession>
<gene>
    <name evidence="5" type="ORF">LEL_09596</name>
</gene>
<feature type="compositionally biased region" description="Low complexity" evidence="3">
    <location>
        <begin position="555"/>
        <end position="581"/>
    </location>
</feature>
<feature type="region of interest" description="Disordered" evidence="3">
    <location>
        <begin position="471"/>
        <end position="581"/>
    </location>
</feature>
<evidence type="ECO:0000259" key="4">
    <source>
        <dbReference type="PROSITE" id="PS50893"/>
    </source>
</evidence>
<sequence>MSDLLSWLHQTPQEAEPPAIELPENWPHEGRIELRNVSAKYGPNMPDVLVNVSLTVNPQDKVCIFGRTGSGKSTFLLAILGFLEYSGKIEIDGIDIATVPRHILRSRIISISQEQVELDGTIRSNLLPYEPTVPDGETEADRVASVADIDAYLQEFLSHIGIWTEIQDKGGLYTTLGSAGLSKVMIKTLCFARAVLRYHRSEGRLVLLDEATNGLDPEQDTAVQKSIWRFFEGCSIVQIAHLKESTEDSELSVEISGGKIVHVQRGPELLPGVESRSRPLMSPDSMIMSAGSESATPNRVSSPGDQMMPPDDDTLSLDRQIIPDIPALEPLDDDLVPPDELMLSLRDHMMSPRFAPPSDSGIVPPGAHRVPSIYRSTPSVSGVSTSIAPNQSQATNYGKLWVSSAAFSNKLQQYGQMPDAQGSYNTAQNDIPTFDYESTLDCDYPRAFGRGPNPFVAPAKDAALHHGYADNQHSGYRYQPAPNYQPMPNYSTAPSQYPSASYQPVPDHSQSTHIQDSSVSLQPMPDRGPLTNFNRILDYGLRSRSGAESNTGDPSTSGDASSYYSGSSYESGSARSVRMFH</sequence>
<evidence type="ECO:0000256" key="3">
    <source>
        <dbReference type="SAM" id="MobiDB-lite"/>
    </source>
</evidence>
<proteinExistence type="predicted"/>
<dbReference type="PROSITE" id="PS50893">
    <property type="entry name" value="ABC_TRANSPORTER_2"/>
    <property type="match status" value="1"/>
</dbReference>
<dbReference type="STRING" id="1081108.A0A168C6L0"/>
<dbReference type="PANTHER" id="PTHR24223">
    <property type="entry name" value="ATP-BINDING CASSETTE SUB-FAMILY C"/>
    <property type="match status" value="1"/>
</dbReference>
<protein>
    <submittedName>
        <fullName evidence="5">ATPase, AAA+ type, core</fullName>
    </submittedName>
</protein>
<keyword evidence="2" id="KW-0067">ATP-binding</keyword>
<dbReference type="InterPro" id="IPR050173">
    <property type="entry name" value="ABC_transporter_C-like"/>
</dbReference>
<dbReference type="EMBL" id="AZHF01000009">
    <property type="protein sequence ID" value="OAA71005.1"/>
    <property type="molecule type" value="Genomic_DNA"/>
</dbReference>
<dbReference type="GO" id="GO:0016887">
    <property type="term" value="F:ATP hydrolysis activity"/>
    <property type="evidence" value="ECO:0007669"/>
    <property type="project" value="InterPro"/>
</dbReference>
<feature type="domain" description="ABC transporter" evidence="4">
    <location>
        <begin position="32"/>
        <end position="282"/>
    </location>
</feature>
<dbReference type="Pfam" id="PF00005">
    <property type="entry name" value="ABC_tran"/>
    <property type="match status" value="1"/>
</dbReference>
<evidence type="ECO:0000313" key="5">
    <source>
        <dbReference type="EMBL" id="OAA71005.1"/>
    </source>
</evidence>
<comment type="caution">
    <text evidence="5">The sequence shown here is derived from an EMBL/GenBank/DDBJ whole genome shotgun (WGS) entry which is preliminary data.</text>
</comment>
<dbReference type="AlphaFoldDB" id="A0A168C6L0"/>
<keyword evidence="1" id="KW-0547">Nucleotide-binding</keyword>
<organism evidence="5 6">
    <name type="scientific">Akanthomyces lecanii RCEF 1005</name>
    <dbReference type="NCBI Taxonomy" id="1081108"/>
    <lineage>
        <taxon>Eukaryota</taxon>
        <taxon>Fungi</taxon>
        <taxon>Dikarya</taxon>
        <taxon>Ascomycota</taxon>
        <taxon>Pezizomycotina</taxon>
        <taxon>Sordariomycetes</taxon>
        <taxon>Hypocreomycetidae</taxon>
        <taxon>Hypocreales</taxon>
        <taxon>Cordycipitaceae</taxon>
        <taxon>Akanthomyces</taxon>
        <taxon>Cordyceps confragosa</taxon>
    </lineage>
</organism>